<dbReference type="EC" id="2.7.11.1" evidence="17"/>
<evidence type="ECO:0000256" key="2">
    <source>
        <dbReference type="ARBA" id="ARBA00022527"/>
    </source>
</evidence>
<evidence type="ECO:0000256" key="9">
    <source>
        <dbReference type="ARBA" id="ARBA00022840"/>
    </source>
</evidence>
<name>A0A8T0VAQ4_PANVG</name>
<dbReference type="CDD" id="cd01098">
    <property type="entry name" value="PAN_AP_plant"/>
    <property type="match status" value="1"/>
</dbReference>
<keyword evidence="4 17" id="KW-0808">Transferase</keyword>
<dbReference type="EMBL" id="CM029041">
    <property type="protein sequence ID" value="KAG2630404.1"/>
    <property type="molecule type" value="Genomic_DNA"/>
</dbReference>
<dbReference type="GO" id="GO:0004674">
    <property type="term" value="F:protein serine/threonine kinase activity"/>
    <property type="evidence" value="ECO:0007669"/>
    <property type="project" value="UniProtKB-KW"/>
</dbReference>
<dbReference type="InterPro" id="IPR003609">
    <property type="entry name" value="Pan_app"/>
</dbReference>
<keyword evidence="25" id="KW-1185">Reference proteome</keyword>
<evidence type="ECO:0000256" key="18">
    <source>
        <dbReference type="PROSITE-ProRule" id="PRU10141"/>
    </source>
</evidence>
<keyword evidence="5 19" id="KW-0812">Transmembrane</keyword>
<dbReference type="InterPro" id="IPR000719">
    <property type="entry name" value="Prot_kinase_dom"/>
</dbReference>
<evidence type="ECO:0000259" key="23">
    <source>
        <dbReference type="PROSITE" id="PS50948"/>
    </source>
</evidence>
<dbReference type="InterPro" id="IPR000858">
    <property type="entry name" value="S_locus_glycoprot_dom"/>
</dbReference>
<keyword evidence="10 19" id="KW-1133">Transmembrane helix</keyword>
<evidence type="ECO:0000256" key="1">
    <source>
        <dbReference type="ARBA" id="ARBA00004479"/>
    </source>
</evidence>
<keyword evidence="9 17" id="KW-0067">ATP-binding</keyword>
<keyword evidence="13" id="KW-0675">Receptor</keyword>
<evidence type="ECO:0000259" key="21">
    <source>
        <dbReference type="PROSITE" id="PS50011"/>
    </source>
</evidence>
<feature type="transmembrane region" description="Helical" evidence="19">
    <location>
        <begin position="455"/>
        <end position="479"/>
    </location>
</feature>
<keyword evidence="11 19" id="KW-0472">Membrane</keyword>
<dbReference type="Pfam" id="PF01453">
    <property type="entry name" value="B_lectin"/>
    <property type="match status" value="1"/>
</dbReference>
<dbReference type="InterPro" id="IPR017441">
    <property type="entry name" value="Protein_kinase_ATP_BS"/>
</dbReference>
<comment type="catalytic activity">
    <reaction evidence="15 17">
        <text>L-threonyl-[protein] + ATP = O-phospho-L-threonyl-[protein] + ADP + H(+)</text>
        <dbReference type="Rhea" id="RHEA:46608"/>
        <dbReference type="Rhea" id="RHEA-COMP:11060"/>
        <dbReference type="Rhea" id="RHEA-COMP:11605"/>
        <dbReference type="ChEBI" id="CHEBI:15378"/>
        <dbReference type="ChEBI" id="CHEBI:30013"/>
        <dbReference type="ChEBI" id="CHEBI:30616"/>
        <dbReference type="ChEBI" id="CHEBI:61977"/>
        <dbReference type="ChEBI" id="CHEBI:456216"/>
        <dbReference type="EC" id="2.7.11.1"/>
    </reaction>
</comment>
<keyword evidence="14" id="KW-0325">Glycoprotein</keyword>
<dbReference type="Gene3D" id="1.10.510.10">
    <property type="entry name" value="Transferase(Phosphotransferase) domain 1"/>
    <property type="match status" value="1"/>
</dbReference>
<evidence type="ECO:0000256" key="11">
    <source>
        <dbReference type="ARBA" id="ARBA00023136"/>
    </source>
</evidence>
<evidence type="ECO:0000256" key="14">
    <source>
        <dbReference type="ARBA" id="ARBA00023180"/>
    </source>
</evidence>
<dbReference type="Pfam" id="PF00954">
    <property type="entry name" value="S_locus_glycop"/>
    <property type="match status" value="1"/>
</dbReference>
<keyword evidence="8 17" id="KW-0418">Kinase</keyword>
<dbReference type="PROSITE" id="PS00108">
    <property type="entry name" value="PROTEIN_KINASE_ST"/>
    <property type="match status" value="1"/>
</dbReference>
<dbReference type="PROSITE" id="PS50011">
    <property type="entry name" value="PROTEIN_KINASE_DOM"/>
    <property type="match status" value="1"/>
</dbReference>
<evidence type="ECO:0000256" key="5">
    <source>
        <dbReference type="ARBA" id="ARBA00022692"/>
    </source>
</evidence>
<dbReference type="FunFam" id="1.10.510.10:FF:000227">
    <property type="entry name" value="Serine/threonine-protein kinase"/>
    <property type="match status" value="1"/>
</dbReference>
<dbReference type="PIRSF" id="PIRSF000641">
    <property type="entry name" value="SRK"/>
    <property type="match status" value="1"/>
</dbReference>
<evidence type="ECO:0000256" key="12">
    <source>
        <dbReference type="ARBA" id="ARBA00023157"/>
    </source>
</evidence>
<sequence>MPLLQVVLLAGVLLPLSAPPCSAATDTVSPGNGLAAGGRLVSNNSKFALGFFKMNDSSVSPGYSSPNTYLGIWFNKVPKLTPLWSANGESPVVDPTPPELAIAGDGNLVILDRATGSVIWSTRANTTTNATAAVLLDDGNLVLRSAANASAVFWQSFDYPTDTFFPGAKIGWNKLTGLNRRLVSRRILLNQAPGLYTLGLDPSGVGYLAWNSTVAIQSTGEWNGHYFSLAPEMIGVALPTFKFVDDEREVYFTYTLRDEAALVLTKLDVFGQGLVGTWMEDRQEWLVHYRQPLRPCDVHAVCGPFAVCGDGDGDGDAAAEPACGCLEGFAVSSPRDWALRDRRHGCARNTPLDCVTDKFYAVQQLVRSLPHGAVSVQAAASRDGCAQVCLANCSCTAYSYGEGGCSVWHGKLYSVVTQQQQQPDASSSSDGNGDVLYIRLAAKDVPDVGRKKKKIGFGIAAASAAAFLGLLIILGLVIWKTKGRKKATENAQGGIGIIAFRYADLQHATKNFSEKLGGGGFGSVFKGHLSDSSLALAVKRLDGARQGEKQFRAEVSSVGIIQHINLVKLIGFCCEGDKRLLVYEYMPNHSLDVHLFNANNDRVLDWSLRFQIAIGVARGLAYLHTGCRDCIIHCDIKPENILLDASFAPKIADFGMAKVLGREFSHAVTTMRGTIGYLAPEWISGAAVTSKVDVYSYGMVLFEITSGRRNSSQEYTEDGDYSSFFPLRAARKLLSGEIGSLVDANLHGDANLEEVERVCKVACWCIQDSEFDRPTMPEVVKFLEGLSELDMPPVPRLLNAITGESPTSPVRYYI</sequence>
<accession>A0A8T0VAQ4</accession>
<gene>
    <name evidence="24" type="ORF">PVAP13_3KG487000</name>
</gene>
<dbReference type="Gene3D" id="2.90.10.10">
    <property type="entry name" value="Bulb-type lectin domain"/>
    <property type="match status" value="1"/>
</dbReference>
<dbReference type="SMART" id="SM00220">
    <property type="entry name" value="S_TKc"/>
    <property type="match status" value="1"/>
</dbReference>
<dbReference type="PROSITE" id="PS50948">
    <property type="entry name" value="PAN"/>
    <property type="match status" value="1"/>
</dbReference>
<comment type="similarity">
    <text evidence="17">Belongs to the protein kinase superfamily. Ser/Thr protein kinase family.</text>
</comment>
<protein>
    <recommendedName>
        <fullName evidence="17">Receptor-like serine/threonine-protein kinase</fullName>
        <ecNumber evidence="17">2.7.11.1</ecNumber>
    </recommendedName>
</protein>
<evidence type="ECO:0000256" key="15">
    <source>
        <dbReference type="ARBA" id="ARBA00047899"/>
    </source>
</evidence>
<evidence type="ECO:0000259" key="22">
    <source>
        <dbReference type="PROSITE" id="PS50927"/>
    </source>
</evidence>
<dbReference type="InterPro" id="IPR008271">
    <property type="entry name" value="Ser/Thr_kinase_AS"/>
</dbReference>
<evidence type="ECO:0000256" key="19">
    <source>
        <dbReference type="SAM" id="Phobius"/>
    </source>
</evidence>
<dbReference type="PANTHER" id="PTHR47974">
    <property type="entry name" value="OS07G0415500 PROTEIN"/>
    <property type="match status" value="1"/>
</dbReference>
<proteinExistence type="inferred from homology"/>
<evidence type="ECO:0000256" key="8">
    <source>
        <dbReference type="ARBA" id="ARBA00022777"/>
    </source>
</evidence>
<dbReference type="InterPro" id="IPR036426">
    <property type="entry name" value="Bulb-type_lectin_dom_sf"/>
</dbReference>
<dbReference type="PROSITE" id="PS00107">
    <property type="entry name" value="PROTEIN_KINASE_ATP"/>
    <property type="match status" value="1"/>
</dbReference>
<dbReference type="SMART" id="SM00473">
    <property type="entry name" value="PAN_AP"/>
    <property type="match status" value="1"/>
</dbReference>
<evidence type="ECO:0000256" key="10">
    <source>
        <dbReference type="ARBA" id="ARBA00022989"/>
    </source>
</evidence>
<keyword evidence="6 20" id="KW-0732">Signal</keyword>
<dbReference type="InterPro" id="IPR024171">
    <property type="entry name" value="SRK-like_kinase"/>
</dbReference>
<feature type="domain" description="Bulb-type lectin" evidence="22">
    <location>
        <begin position="25"/>
        <end position="156"/>
    </location>
</feature>
<evidence type="ECO:0000256" key="3">
    <source>
        <dbReference type="ARBA" id="ARBA00022536"/>
    </source>
</evidence>
<keyword evidence="2 17" id="KW-0723">Serine/threonine-protein kinase</keyword>
<evidence type="ECO:0000256" key="4">
    <source>
        <dbReference type="ARBA" id="ARBA00022679"/>
    </source>
</evidence>
<dbReference type="AlphaFoldDB" id="A0A8T0VAQ4"/>
<dbReference type="PROSITE" id="PS50927">
    <property type="entry name" value="BULB_LECTIN"/>
    <property type="match status" value="1"/>
</dbReference>
<dbReference type="SUPFAM" id="SSF56112">
    <property type="entry name" value="Protein kinase-like (PK-like)"/>
    <property type="match status" value="1"/>
</dbReference>
<dbReference type="Pfam" id="PF08276">
    <property type="entry name" value="PAN_2"/>
    <property type="match status" value="1"/>
</dbReference>
<dbReference type="SMART" id="SM00108">
    <property type="entry name" value="B_lectin"/>
    <property type="match status" value="1"/>
</dbReference>
<evidence type="ECO:0000256" key="13">
    <source>
        <dbReference type="ARBA" id="ARBA00023170"/>
    </source>
</evidence>
<keyword evidence="3" id="KW-0245">EGF-like domain</keyword>
<comment type="subcellular location">
    <subcellularLocation>
        <location evidence="1">Membrane</location>
        <topology evidence="1">Single-pass type I membrane protein</topology>
    </subcellularLocation>
</comment>
<evidence type="ECO:0000256" key="17">
    <source>
        <dbReference type="PIRNR" id="PIRNR000641"/>
    </source>
</evidence>
<comment type="caution">
    <text evidence="24">The sequence shown here is derived from an EMBL/GenBank/DDBJ whole genome shotgun (WGS) entry which is preliminary data.</text>
</comment>
<feature type="domain" description="Protein kinase" evidence="21">
    <location>
        <begin position="510"/>
        <end position="786"/>
    </location>
</feature>
<dbReference type="CDD" id="cd00028">
    <property type="entry name" value="B_lectin"/>
    <property type="match status" value="1"/>
</dbReference>
<keyword evidence="7 17" id="KW-0547">Nucleotide-binding</keyword>
<evidence type="ECO:0000256" key="16">
    <source>
        <dbReference type="ARBA" id="ARBA00048679"/>
    </source>
</evidence>
<dbReference type="Gene3D" id="3.30.200.20">
    <property type="entry name" value="Phosphorylase Kinase, domain 1"/>
    <property type="match status" value="1"/>
</dbReference>
<evidence type="ECO:0000313" key="25">
    <source>
        <dbReference type="Proteomes" id="UP000823388"/>
    </source>
</evidence>
<dbReference type="GO" id="GO:0048544">
    <property type="term" value="P:recognition of pollen"/>
    <property type="evidence" value="ECO:0007669"/>
    <property type="project" value="InterPro"/>
</dbReference>
<feature type="domain" description="Apple" evidence="23">
    <location>
        <begin position="354"/>
        <end position="432"/>
    </location>
</feature>
<comment type="catalytic activity">
    <reaction evidence="16 17">
        <text>L-seryl-[protein] + ATP = O-phospho-L-seryl-[protein] + ADP + H(+)</text>
        <dbReference type="Rhea" id="RHEA:17989"/>
        <dbReference type="Rhea" id="RHEA-COMP:9863"/>
        <dbReference type="Rhea" id="RHEA-COMP:11604"/>
        <dbReference type="ChEBI" id="CHEBI:15378"/>
        <dbReference type="ChEBI" id="CHEBI:29999"/>
        <dbReference type="ChEBI" id="CHEBI:30616"/>
        <dbReference type="ChEBI" id="CHEBI:83421"/>
        <dbReference type="ChEBI" id="CHEBI:456216"/>
        <dbReference type="EC" id="2.7.11.1"/>
    </reaction>
</comment>
<dbReference type="FunFam" id="2.90.10.10:FF:000002">
    <property type="entry name" value="Serine/threonine-protein kinase"/>
    <property type="match status" value="1"/>
</dbReference>
<dbReference type="Pfam" id="PF00069">
    <property type="entry name" value="Pkinase"/>
    <property type="match status" value="1"/>
</dbReference>
<feature type="signal peptide" evidence="20">
    <location>
        <begin position="1"/>
        <end position="23"/>
    </location>
</feature>
<dbReference type="OrthoDB" id="643280at2759"/>
<dbReference type="SUPFAM" id="SSF51110">
    <property type="entry name" value="alpha-D-mannose-specific plant lectins"/>
    <property type="match status" value="1"/>
</dbReference>
<dbReference type="FunFam" id="3.30.200.20:FF:000250">
    <property type="entry name" value="Serine/threonine-protein kinase"/>
    <property type="match status" value="1"/>
</dbReference>
<evidence type="ECO:0000256" key="7">
    <source>
        <dbReference type="ARBA" id="ARBA00022741"/>
    </source>
</evidence>
<feature type="binding site" evidence="18">
    <location>
        <position position="539"/>
    </location>
    <ligand>
        <name>ATP</name>
        <dbReference type="ChEBI" id="CHEBI:30616"/>
    </ligand>
</feature>
<feature type="chain" id="PRO_5035800623" description="Receptor-like serine/threonine-protein kinase" evidence="20">
    <location>
        <begin position="24"/>
        <end position="814"/>
    </location>
</feature>
<dbReference type="Proteomes" id="UP000823388">
    <property type="component" value="Chromosome 3K"/>
</dbReference>
<evidence type="ECO:0000256" key="20">
    <source>
        <dbReference type="SAM" id="SignalP"/>
    </source>
</evidence>
<evidence type="ECO:0000313" key="24">
    <source>
        <dbReference type="EMBL" id="KAG2630404.1"/>
    </source>
</evidence>
<organism evidence="24 25">
    <name type="scientific">Panicum virgatum</name>
    <name type="common">Blackwell switchgrass</name>
    <dbReference type="NCBI Taxonomy" id="38727"/>
    <lineage>
        <taxon>Eukaryota</taxon>
        <taxon>Viridiplantae</taxon>
        <taxon>Streptophyta</taxon>
        <taxon>Embryophyta</taxon>
        <taxon>Tracheophyta</taxon>
        <taxon>Spermatophyta</taxon>
        <taxon>Magnoliopsida</taxon>
        <taxon>Liliopsida</taxon>
        <taxon>Poales</taxon>
        <taxon>Poaceae</taxon>
        <taxon>PACMAD clade</taxon>
        <taxon>Panicoideae</taxon>
        <taxon>Panicodae</taxon>
        <taxon>Paniceae</taxon>
        <taxon>Panicinae</taxon>
        <taxon>Panicum</taxon>
        <taxon>Panicum sect. Hiantes</taxon>
    </lineage>
</organism>
<dbReference type="InterPro" id="IPR001480">
    <property type="entry name" value="Bulb-type_lectin_dom"/>
</dbReference>
<reference evidence="24" key="1">
    <citation type="submission" date="2020-05" db="EMBL/GenBank/DDBJ databases">
        <title>WGS assembly of Panicum virgatum.</title>
        <authorList>
            <person name="Lovell J.T."/>
            <person name="Jenkins J."/>
            <person name="Shu S."/>
            <person name="Juenger T.E."/>
            <person name="Schmutz J."/>
        </authorList>
    </citation>
    <scope>NUCLEOTIDE SEQUENCE</scope>
    <source>
        <strain evidence="24">AP13</strain>
    </source>
</reference>
<keyword evidence="12" id="KW-1015">Disulfide bond</keyword>
<dbReference type="GO" id="GO:0016020">
    <property type="term" value="C:membrane"/>
    <property type="evidence" value="ECO:0007669"/>
    <property type="project" value="UniProtKB-SubCell"/>
</dbReference>
<dbReference type="GO" id="GO:0051707">
    <property type="term" value="P:response to other organism"/>
    <property type="evidence" value="ECO:0007669"/>
    <property type="project" value="UniProtKB-ARBA"/>
</dbReference>
<dbReference type="CDD" id="cd14066">
    <property type="entry name" value="STKc_IRAK"/>
    <property type="match status" value="1"/>
</dbReference>
<dbReference type="GO" id="GO:0005524">
    <property type="term" value="F:ATP binding"/>
    <property type="evidence" value="ECO:0007669"/>
    <property type="project" value="UniProtKB-UniRule"/>
</dbReference>
<evidence type="ECO:0000256" key="6">
    <source>
        <dbReference type="ARBA" id="ARBA00022729"/>
    </source>
</evidence>
<dbReference type="PANTHER" id="PTHR47974:SF19">
    <property type="entry name" value="RECEPTOR-LIKE SERINE_THREONINE-PROTEIN KINASE"/>
    <property type="match status" value="1"/>
</dbReference>
<dbReference type="InterPro" id="IPR011009">
    <property type="entry name" value="Kinase-like_dom_sf"/>
</dbReference>